<keyword evidence="1" id="KW-1133">Transmembrane helix</keyword>
<dbReference type="Proteomes" id="UP000547011">
    <property type="component" value="Unassembled WGS sequence"/>
</dbReference>
<evidence type="ECO:0000313" key="2">
    <source>
        <dbReference type="EMBL" id="MBB4051330.1"/>
    </source>
</evidence>
<accession>A0A7W6IKI3</accession>
<organism evidence="2 3">
    <name type="scientific">Devosia subaequoris</name>
    <dbReference type="NCBI Taxonomy" id="395930"/>
    <lineage>
        <taxon>Bacteria</taxon>
        <taxon>Pseudomonadati</taxon>
        <taxon>Pseudomonadota</taxon>
        <taxon>Alphaproteobacteria</taxon>
        <taxon>Hyphomicrobiales</taxon>
        <taxon>Devosiaceae</taxon>
        <taxon>Devosia</taxon>
    </lineage>
</organism>
<reference evidence="2 3" key="1">
    <citation type="submission" date="2020-08" db="EMBL/GenBank/DDBJ databases">
        <title>Genomic Encyclopedia of Type Strains, Phase IV (KMG-IV): sequencing the most valuable type-strain genomes for metagenomic binning, comparative biology and taxonomic classification.</title>
        <authorList>
            <person name="Goeker M."/>
        </authorList>
    </citation>
    <scope>NUCLEOTIDE SEQUENCE [LARGE SCALE GENOMIC DNA]</scope>
    <source>
        <strain evidence="2 3">DSM 23447</strain>
    </source>
</reference>
<keyword evidence="3" id="KW-1185">Reference proteome</keyword>
<keyword evidence="1" id="KW-0472">Membrane</keyword>
<sequence>MSTSIVTAEIAAALIIVAPFVSSFHCAVAFLVRMRQCGFTIVARQFGSGGHRVGADRVLVADDFITKTAIGFAALNVFKAKGLKERGRGAFVSDQFFLRKSRRGQAADSKRDNGKAAHTRQLQCERPIDISNT</sequence>
<protein>
    <submittedName>
        <fullName evidence="2">Uncharacterized protein</fullName>
    </submittedName>
</protein>
<comment type="caution">
    <text evidence="2">The sequence shown here is derived from an EMBL/GenBank/DDBJ whole genome shotgun (WGS) entry which is preliminary data.</text>
</comment>
<evidence type="ECO:0000256" key="1">
    <source>
        <dbReference type="SAM" id="Phobius"/>
    </source>
</evidence>
<dbReference type="AlphaFoldDB" id="A0A7W6IKI3"/>
<name>A0A7W6IKI3_9HYPH</name>
<dbReference type="EMBL" id="JACIEW010000002">
    <property type="protein sequence ID" value="MBB4051330.1"/>
    <property type="molecule type" value="Genomic_DNA"/>
</dbReference>
<evidence type="ECO:0000313" key="3">
    <source>
        <dbReference type="Proteomes" id="UP000547011"/>
    </source>
</evidence>
<proteinExistence type="predicted"/>
<feature type="transmembrane region" description="Helical" evidence="1">
    <location>
        <begin position="12"/>
        <end position="32"/>
    </location>
</feature>
<keyword evidence="1" id="KW-0812">Transmembrane</keyword>
<gene>
    <name evidence="2" type="ORF">GGR20_000966</name>
</gene>
<dbReference type="RefSeq" id="WP_183310098.1">
    <property type="nucleotide sequence ID" value="NZ_JACIEW010000002.1"/>
</dbReference>